<dbReference type="AlphaFoldDB" id="A0A377M890"/>
<dbReference type="GO" id="GO:0016787">
    <property type="term" value="F:hydrolase activity"/>
    <property type="evidence" value="ECO:0007669"/>
    <property type="project" value="UniProtKB-KW"/>
</dbReference>
<proteinExistence type="predicted"/>
<dbReference type="EMBL" id="UGJB01000004">
    <property type="protein sequence ID" value="STQ13851.1"/>
    <property type="molecule type" value="Genomic_DNA"/>
</dbReference>
<gene>
    <name evidence="1" type="primary">ampH_3</name>
    <name evidence="1" type="ORF">NCTC10005_06685</name>
</gene>
<name>A0A377M890_ENTCL</name>
<dbReference type="EC" id="3.4.-.-" evidence="1"/>
<reference evidence="1 2" key="1">
    <citation type="submission" date="2018-06" db="EMBL/GenBank/DDBJ databases">
        <authorList>
            <consortium name="Pathogen Informatics"/>
            <person name="Doyle S."/>
        </authorList>
    </citation>
    <scope>NUCLEOTIDE SEQUENCE [LARGE SCALE GENOMIC DNA]</scope>
    <source>
        <strain evidence="1 2">NCTC10005</strain>
    </source>
</reference>
<evidence type="ECO:0000313" key="2">
    <source>
        <dbReference type="Proteomes" id="UP000255106"/>
    </source>
</evidence>
<organism evidence="1 2">
    <name type="scientific">Enterobacter cloacae</name>
    <dbReference type="NCBI Taxonomy" id="550"/>
    <lineage>
        <taxon>Bacteria</taxon>
        <taxon>Pseudomonadati</taxon>
        <taxon>Pseudomonadota</taxon>
        <taxon>Gammaproteobacteria</taxon>
        <taxon>Enterobacterales</taxon>
        <taxon>Enterobacteriaceae</taxon>
        <taxon>Enterobacter</taxon>
        <taxon>Enterobacter cloacae complex</taxon>
    </lineage>
</organism>
<protein>
    <submittedName>
        <fullName evidence="1">Penicillin-binding protein AmpH</fullName>
        <ecNumber evidence="1">3.4.-.-</ecNumber>
    </submittedName>
</protein>
<sequence length="58" mass="6194">MAMIPQSNVGAFVVVTRSPNTRFVNMSDGINNLVAELSAIKPRCLPPPSSLNIPWANG</sequence>
<evidence type="ECO:0000313" key="1">
    <source>
        <dbReference type="EMBL" id="STQ13851.1"/>
    </source>
</evidence>
<keyword evidence="1" id="KW-0378">Hydrolase</keyword>
<dbReference type="Proteomes" id="UP000255106">
    <property type="component" value="Unassembled WGS sequence"/>
</dbReference>
<accession>A0A377M890</accession>